<dbReference type="STRING" id="869212.Turpa_0339"/>
<keyword evidence="1" id="KW-0732">Signal</keyword>
<dbReference type="AlphaFoldDB" id="I4B142"/>
<sequence>MKHLALLFFLVVFLIRCSTTAKLQVTPEHRNFIAPVSDSSYRNTSIKKLFHRLEEKGDVICEMMFQMRPYDEAVAQEFSKTLDFRKDPEEKWYNNVLPTMLAGCFNFFKMNDRGVHKSFALIEELYPEAKDCYTVGFTQFYMMFQHMRCKRFAAIDIDWRILKAHYDFQELVRANERQADAMALLQRLELGWVAHFDMRPPKREQVKNEVSLCMETEKVHCRSAFDHYVSQQQLPKTELVLGFIHDANLAPRAGDVSVVFASNALDWEYTSREQFNKLLESARDSLGKREKIAIVYQAGDSEDIAVYELATNAEGVFTATVRCRDNLRWSDRYKKYLRGKPIYTWFDEIYQRDQLKQAPRCHAGGTKRYKTDFSAAPKKTP</sequence>
<feature type="signal peptide" evidence="1">
    <location>
        <begin position="1"/>
        <end position="21"/>
    </location>
</feature>
<dbReference type="EMBL" id="CP002959">
    <property type="protein sequence ID" value="AFM10999.1"/>
    <property type="molecule type" value="Genomic_DNA"/>
</dbReference>
<accession>I4B142</accession>
<gene>
    <name evidence="2" type="ordered locus">Turpa_0339</name>
</gene>
<evidence type="ECO:0000313" key="2">
    <source>
        <dbReference type="EMBL" id="AFM10999.1"/>
    </source>
</evidence>
<dbReference type="HOGENOM" id="CLU_725495_0_0_12"/>
<dbReference type="RefSeq" id="WP_014801519.1">
    <property type="nucleotide sequence ID" value="NC_018020.1"/>
</dbReference>
<protein>
    <recommendedName>
        <fullName evidence="4">Lipoprotein</fullName>
    </recommendedName>
</protein>
<proteinExistence type="predicted"/>
<organism evidence="2 3">
    <name type="scientific">Turneriella parva (strain ATCC BAA-1111 / DSM 21527 / NCTC 11395 / H)</name>
    <name type="common">Leptospira parva</name>
    <dbReference type="NCBI Taxonomy" id="869212"/>
    <lineage>
        <taxon>Bacteria</taxon>
        <taxon>Pseudomonadati</taxon>
        <taxon>Spirochaetota</taxon>
        <taxon>Spirochaetia</taxon>
        <taxon>Leptospirales</taxon>
        <taxon>Leptospiraceae</taxon>
        <taxon>Turneriella</taxon>
    </lineage>
</organism>
<dbReference type="KEGG" id="tpx:Turpa_0339"/>
<evidence type="ECO:0008006" key="4">
    <source>
        <dbReference type="Google" id="ProtNLM"/>
    </source>
</evidence>
<evidence type="ECO:0000256" key="1">
    <source>
        <dbReference type="SAM" id="SignalP"/>
    </source>
</evidence>
<name>I4B142_TURPD</name>
<evidence type="ECO:0000313" key="3">
    <source>
        <dbReference type="Proteomes" id="UP000006048"/>
    </source>
</evidence>
<reference evidence="2 3" key="1">
    <citation type="submission" date="2012-06" db="EMBL/GenBank/DDBJ databases">
        <title>The complete chromosome of genome of Turneriella parva DSM 21527.</title>
        <authorList>
            <consortium name="US DOE Joint Genome Institute (JGI-PGF)"/>
            <person name="Lucas S."/>
            <person name="Han J."/>
            <person name="Lapidus A."/>
            <person name="Bruce D."/>
            <person name="Goodwin L."/>
            <person name="Pitluck S."/>
            <person name="Peters L."/>
            <person name="Kyrpides N."/>
            <person name="Mavromatis K."/>
            <person name="Ivanova N."/>
            <person name="Mikhailova N."/>
            <person name="Chertkov O."/>
            <person name="Detter J.C."/>
            <person name="Tapia R."/>
            <person name="Han C."/>
            <person name="Land M."/>
            <person name="Hauser L."/>
            <person name="Markowitz V."/>
            <person name="Cheng J.-F."/>
            <person name="Hugenholtz P."/>
            <person name="Woyke T."/>
            <person name="Wu D."/>
            <person name="Gronow S."/>
            <person name="Wellnitz S."/>
            <person name="Brambilla E."/>
            <person name="Klenk H.-P."/>
            <person name="Eisen J.A."/>
        </authorList>
    </citation>
    <scope>NUCLEOTIDE SEQUENCE [LARGE SCALE GENOMIC DNA]</scope>
    <source>
        <strain evidence="3">ATCC BAA-1111 / DSM 21527 / NCTC 11395 / H</strain>
    </source>
</reference>
<dbReference type="Proteomes" id="UP000006048">
    <property type="component" value="Chromosome"/>
</dbReference>
<feature type="chain" id="PRO_5003686584" description="Lipoprotein" evidence="1">
    <location>
        <begin position="22"/>
        <end position="381"/>
    </location>
</feature>
<dbReference type="OrthoDB" id="10013244at2"/>
<keyword evidence="3" id="KW-1185">Reference proteome</keyword>